<feature type="region of interest" description="Disordered" evidence="1">
    <location>
        <begin position="37"/>
        <end position="80"/>
    </location>
</feature>
<feature type="compositionally biased region" description="Gly residues" evidence="1">
    <location>
        <begin position="207"/>
        <end position="217"/>
    </location>
</feature>
<protein>
    <submittedName>
        <fullName evidence="2">Uncharacterized protein</fullName>
    </submittedName>
</protein>
<gene>
    <name evidence="2" type="ORF">O3P69_003894</name>
</gene>
<keyword evidence="3" id="KW-1185">Reference proteome</keyword>
<accession>A0AAW0UGJ9</accession>
<reference evidence="2 3" key="1">
    <citation type="submission" date="2023-03" db="EMBL/GenBank/DDBJ databases">
        <title>High-quality genome of Scylla paramamosain provides insights in environmental adaptation.</title>
        <authorList>
            <person name="Zhang L."/>
        </authorList>
    </citation>
    <scope>NUCLEOTIDE SEQUENCE [LARGE SCALE GENOMIC DNA]</scope>
    <source>
        <strain evidence="2">LZ_2023a</strain>
        <tissue evidence="2">Muscle</tissue>
    </source>
</reference>
<feature type="region of interest" description="Disordered" evidence="1">
    <location>
        <begin position="354"/>
        <end position="381"/>
    </location>
</feature>
<proteinExistence type="predicted"/>
<name>A0AAW0UGJ9_SCYPA</name>
<evidence type="ECO:0000313" key="3">
    <source>
        <dbReference type="Proteomes" id="UP001487740"/>
    </source>
</evidence>
<dbReference type="EMBL" id="JARAKH010000012">
    <property type="protein sequence ID" value="KAK8398328.1"/>
    <property type="molecule type" value="Genomic_DNA"/>
</dbReference>
<evidence type="ECO:0000256" key="1">
    <source>
        <dbReference type="SAM" id="MobiDB-lite"/>
    </source>
</evidence>
<organism evidence="2 3">
    <name type="scientific">Scylla paramamosain</name>
    <name type="common">Mud crab</name>
    <dbReference type="NCBI Taxonomy" id="85552"/>
    <lineage>
        <taxon>Eukaryota</taxon>
        <taxon>Metazoa</taxon>
        <taxon>Ecdysozoa</taxon>
        <taxon>Arthropoda</taxon>
        <taxon>Crustacea</taxon>
        <taxon>Multicrustacea</taxon>
        <taxon>Malacostraca</taxon>
        <taxon>Eumalacostraca</taxon>
        <taxon>Eucarida</taxon>
        <taxon>Decapoda</taxon>
        <taxon>Pleocyemata</taxon>
        <taxon>Brachyura</taxon>
        <taxon>Eubrachyura</taxon>
        <taxon>Portunoidea</taxon>
        <taxon>Portunidae</taxon>
        <taxon>Portuninae</taxon>
        <taxon>Scylla</taxon>
    </lineage>
</organism>
<dbReference type="AlphaFoldDB" id="A0AAW0UGJ9"/>
<feature type="compositionally biased region" description="Pro residues" evidence="1">
    <location>
        <begin position="308"/>
        <end position="323"/>
    </location>
</feature>
<feature type="region of interest" description="Disordered" evidence="1">
    <location>
        <begin position="207"/>
        <end position="323"/>
    </location>
</feature>
<sequence>MRHVFGRPGGKVNTPWRCVDAARPLWCWDENRHVPTRAPPPPAPLSSPRHTSPLTTKSIKEAGVGAGSHTGEASAGRGRYRAHCGGERRAVDPRRCCDAPAEASSRYPHLPAYVTPLTCCLPPTSQRDIIPLKSRKIVCKSFRLEYVRQTTPGAALRLGEKVGAPRVVASPPACWHTPTYVLVAFIAECLYPSDVWLRKGCVGQGGGGRAGAGAGGRARGRAGNGSRDKASYQAVSHRHQQCGAGKPKARGPQAVTNHKGRTHSPTSSGGEKRKSGWSDIETTSVSLAEESLGEDRDDQQPCNTYPHPHFPSPHPPAPCTPAPRPRDLARCRAGNVLRPVFCDQRRHFGRMDGVMQGRWGRDGGRGGQVKAGKGTPPRTPIDQAAVDVFWAPSVYRGREPMP</sequence>
<dbReference type="Proteomes" id="UP001487740">
    <property type="component" value="Unassembled WGS sequence"/>
</dbReference>
<evidence type="ECO:0000313" key="2">
    <source>
        <dbReference type="EMBL" id="KAK8398328.1"/>
    </source>
</evidence>
<comment type="caution">
    <text evidence="2">The sequence shown here is derived from an EMBL/GenBank/DDBJ whole genome shotgun (WGS) entry which is preliminary data.</text>
</comment>